<reference evidence="1 2" key="1">
    <citation type="journal article" date="2022" name="DNA Res.">
        <title>Chromosomal-level genome assembly of the orchid tree Bauhinia variegata (Leguminosae; Cercidoideae) supports the allotetraploid origin hypothesis of Bauhinia.</title>
        <authorList>
            <person name="Zhong Y."/>
            <person name="Chen Y."/>
            <person name="Zheng D."/>
            <person name="Pang J."/>
            <person name="Liu Y."/>
            <person name="Luo S."/>
            <person name="Meng S."/>
            <person name="Qian L."/>
            <person name="Wei D."/>
            <person name="Dai S."/>
            <person name="Zhou R."/>
        </authorList>
    </citation>
    <scope>NUCLEOTIDE SEQUENCE [LARGE SCALE GENOMIC DNA]</scope>
    <source>
        <strain evidence="1">BV-YZ2020</strain>
    </source>
</reference>
<gene>
    <name evidence="1" type="ORF">L6164_034944</name>
</gene>
<sequence>MARGWSRSASWWLEMESLVGSSVMRWPGMVASYITPARSFNWSLRRWAGLMDVSIVDELVWRVVTAFESVALVSMLCFFFLFCGCTI</sequence>
<name>A0ACB9KXT3_BAUVA</name>
<evidence type="ECO:0000313" key="2">
    <source>
        <dbReference type="Proteomes" id="UP000828941"/>
    </source>
</evidence>
<proteinExistence type="predicted"/>
<evidence type="ECO:0000313" key="1">
    <source>
        <dbReference type="EMBL" id="KAI4301693.1"/>
    </source>
</evidence>
<protein>
    <submittedName>
        <fullName evidence="1">Uncharacterized protein</fullName>
    </submittedName>
</protein>
<organism evidence="1 2">
    <name type="scientific">Bauhinia variegata</name>
    <name type="common">Purple orchid tree</name>
    <name type="synonym">Phanera variegata</name>
    <dbReference type="NCBI Taxonomy" id="167791"/>
    <lineage>
        <taxon>Eukaryota</taxon>
        <taxon>Viridiplantae</taxon>
        <taxon>Streptophyta</taxon>
        <taxon>Embryophyta</taxon>
        <taxon>Tracheophyta</taxon>
        <taxon>Spermatophyta</taxon>
        <taxon>Magnoliopsida</taxon>
        <taxon>eudicotyledons</taxon>
        <taxon>Gunneridae</taxon>
        <taxon>Pentapetalae</taxon>
        <taxon>rosids</taxon>
        <taxon>fabids</taxon>
        <taxon>Fabales</taxon>
        <taxon>Fabaceae</taxon>
        <taxon>Cercidoideae</taxon>
        <taxon>Cercideae</taxon>
        <taxon>Bauhiniinae</taxon>
        <taxon>Bauhinia</taxon>
    </lineage>
</organism>
<keyword evidence="2" id="KW-1185">Reference proteome</keyword>
<dbReference type="EMBL" id="CM039438">
    <property type="protein sequence ID" value="KAI4301693.1"/>
    <property type="molecule type" value="Genomic_DNA"/>
</dbReference>
<comment type="caution">
    <text evidence="1">The sequence shown here is derived from an EMBL/GenBank/DDBJ whole genome shotgun (WGS) entry which is preliminary data.</text>
</comment>
<dbReference type="Proteomes" id="UP000828941">
    <property type="component" value="Chromosome 13"/>
</dbReference>
<accession>A0ACB9KXT3</accession>